<dbReference type="EMBL" id="CAJOBA010000449">
    <property type="protein sequence ID" value="CAF3533079.1"/>
    <property type="molecule type" value="Genomic_DNA"/>
</dbReference>
<feature type="compositionally biased region" description="Polar residues" evidence="5">
    <location>
        <begin position="1"/>
        <end position="13"/>
    </location>
</feature>
<evidence type="ECO:0000313" key="6">
    <source>
        <dbReference type="EMBL" id="CAF0741072.1"/>
    </source>
</evidence>
<dbReference type="GO" id="GO:0005524">
    <property type="term" value="F:ATP binding"/>
    <property type="evidence" value="ECO:0007669"/>
    <property type="project" value="UniProtKB-KW"/>
</dbReference>
<evidence type="ECO:0000256" key="1">
    <source>
        <dbReference type="ARBA" id="ARBA00022741"/>
    </source>
</evidence>
<evidence type="ECO:0000256" key="2">
    <source>
        <dbReference type="ARBA" id="ARBA00022840"/>
    </source>
</evidence>
<dbReference type="InterPro" id="IPR027417">
    <property type="entry name" value="P-loop_NTPase"/>
</dbReference>
<keyword evidence="1" id="KW-0547">Nucleotide-binding</keyword>
<dbReference type="EMBL" id="CAJNOQ010000018">
    <property type="protein sequence ID" value="CAF0741072.1"/>
    <property type="molecule type" value="Genomic_DNA"/>
</dbReference>
<evidence type="ECO:0000256" key="5">
    <source>
        <dbReference type="SAM" id="MobiDB-lite"/>
    </source>
</evidence>
<feature type="region of interest" description="Disordered" evidence="5">
    <location>
        <begin position="1"/>
        <end position="20"/>
    </location>
</feature>
<dbReference type="Proteomes" id="UP000663829">
    <property type="component" value="Unassembled WGS sequence"/>
</dbReference>
<evidence type="ECO:0000256" key="4">
    <source>
        <dbReference type="ARBA" id="ARBA00026170"/>
    </source>
</evidence>
<organism evidence="6 10">
    <name type="scientific">Didymodactylos carnosus</name>
    <dbReference type="NCBI Taxonomy" id="1234261"/>
    <lineage>
        <taxon>Eukaryota</taxon>
        <taxon>Metazoa</taxon>
        <taxon>Spiralia</taxon>
        <taxon>Gnathifera</taxon>
        <taxon>Rotifera</taxon>
        <taxon>Eurotatoria</taxon>
        <taxon>Bdelloidea</taxon>
        <taxon>Philodinida</taxon>
        <taxon>Philodinidae</taxon>
        <taxon>Didymodactylos</taxon>
    </lineage>
</organism>
<dbReference type="Proteomes" id="UP000681722">
    <property type="component" value="Unassembled WGS sequence"/>
</dbReference>
<dbReference type="AlphaFoldDB" id="A0A813NKP9"/>
<dbReference type="OrthoDB" id="9972657at2759"/>
<comment type="caution">
    <text evidence="6">The sequence shown here is derived from an EMBL/GenBank/DDBJ whole genome shotgun (WGS) entry which is preliminary data.</text>
</comment>
<name>A0A813NKP9_9BILA</name>
<keyword evidence="2" id="KW-0067">ATP-binding</keyword>
<evidence type="ECO:0000313" key="10">
    <source>
        <dbReference type="Proteomes" id="UP000663829"/>
    </source>
</evidence>
<proteinExistence type="inferred from homology"/>
<dbReference type="Gene3D" id="3.40.50.300">
    <property type="entry name" value="P-loop containing nucleotide triphosphate hydrolases"/>
    <property type="match status" value="1"/>
</dbReference>
<dbReference type="EMBL" id="CAJNOK010000449">
    <property type="protein sequence ID" value="CAF0754048.1"/>
    <property type="molecule type" value="Genomic_DNA"/>
</dbReference>
<gene>
    <name evidence="6" type="ORF">GPM918_LOCUS269</name>
    <name evidence="7" type="ORF">OVA965_LOCUS2181</name>
    <name evidence="8" type="ORF">SRO942_LOCUS270</name>
    <name evidence="9" type="ORF">TMI583_LOCUS2181</name>
</gene>
<evidence type="ECO:0000313" key="9">
    <source>
        <dbReference type="EMBL" id="CAF3533079.1"/>
    </source>
</evidence>
<evidence type="ECO:0000256" key="3">
    <source>
        <dbReference type="ARBA" id="ARBA00025768"/>
    </source>
</evidence>
<comment type="similarity">
    <text evidence="3">Belongs to the KTI12 family.</text>
</comment>
<accession>A0A813NKP9</accession>
<dbReference type="Pfam" id="PF08433">
    <property type="entry name" value="KTI12"/>
    <property type="match status" value="1"/>
</dbReference>
<dbReference type="PANTHER" id="PTHR12435">
    <property type="match status" value="1"/>
</dbReference>
<protein>
    <recommendedName>
        <fullName evidence="4">Protein KTI12 homolog</fullName>
    </recommendedName>
</protein>
<evidence type="ECO:0000313" key="7">
    <source>
        <dbReference type="EMBL" id="CAF0754048.1"/>
    </source>
</evidence>
<dbReference type="EMBL" id="CAJOBC010000018">
    <property type="protein sequence ID" value="CAF3519362.1"/>
    <property type="molecule type" value="Genomic_DNA"/>
</dbReference>
<dbReference type="Proteomes" id="UP000682733">
    <property type="component" value="Unassembled WGS sequence"/>
</dbReference>
<dbReference type="InterPro" id="IPR013641">
    <property type="entry name" value="KTI12/PSTK"/>
</dbReference>
<evidence type="ECO:0000313" key="8">
    <source>
        <dbReference type="EMBL" id="CAF3519362.1"/>
    </source>
</evidence>
<keyword evidence="10" id="KW-1185">Reference proteome</keyword>
<reference evidence="6" key="1">
    <citation type="submission" date="2021-02" db="EMBL/GenBank/DDBJ databases">
        <authorList>
            <person name="Nowell W R."/>
        </authorList>
    </citation>
    <scope>NUCLEOTIDE SEQUENCE</scope>
</reference>
<dbReference type="Proteomes" id="UP000677228">
    <property type="component" value="Unassembled WGS sequence"/>
</dbReference>
<sequence length="244" mass="28277">MTMSVSMPNTNQEKQARSDLKAETQRLVSKTDVLILDALNYIKVTTITSKEISTFCVIYYFKARRIFYKIYCNTSVDLARQWNNQRQLENSSEAYAEPIFDALTQRFEPPDGKNRWDSPLFEITPEMNLPCEQIIDFLLNKRPPPPNKSTVNLPISDTNFLYDVDKLTQDAIDSIVQQSKMAVIGQEFSVPLTNEKIIWNHSHSASDLRRIRQQYLKFIKTHPPSKETATNITTMFVQFLNNNL</sequence>